<dbReference type="HOGENOM" id="CLU_1857542_0_0_1"/>
<accession>V4AYP5</accession>
<dbReference type="KEGG" id="lgi:LOTGIDRAFT_238617"/>
<dbReference type="OrthoDB" id="10313825at2759"/>
<sequence>MSLSPRSAMKTGSTLTYKAACYERHLSTYMEQMEYEYRWATSKVTRMIGDINRMRGQVYDLTAEYLNMRERAKTMEVERKLLLAEDRARRTNDTEEVKYLDNLIDHLNEIGSKIQLKPCIVTQDTILISSKQNTSENV</sequence>
<proteinExistence type="predicted"/>
<evidence type="ECO:0000313" key="1">
    <source>
        <dbReference type="EMBL" id="ESP00281.1"/>
    </source>
</evidence>
<organism evidence="1 2">
    <name type="scientific">Lottia gigantea</name>
    <name type="common">Giant owl limpet</name>
    <dbReference type="NCBI Taxonomy" id="225164"/>
    <lineage>
        <taxon>Eukaryota</taxon>
        <taxon>Metazoa</taxon>
        <taxon>Spiralia</taxon>
        <taxon>Lophotrochozoa</taxon>
        <taxon>Mollusca</taxon>
        <taxon>Gastropoda</taxon>
        <taxon>Patellogastropoda</taxon>
        <taxon>Lottioidea</taxon>
        <taxon>Lottiidae</taxon>
        <taxon>Lottia</taxon>
    </lineage>
</organism>
<reference evidence="1 2" key="1">
    <citation type="journal article" date="2013" name="Nature">
        <title>Insights into bilaterian evolution from three spiralian genomes.</title>
        <authorList>
            <person name="Simakov O."/>
            <person name="Marletaz F."/>
            <person name="Cho S.J."/>
            <person name="Edsinger-Gonzales E."/>
            <person name="Havlak P."/>
            <person name="Hellsten U."/>
            <person name="Kuo D.H."/>
            <person name="Larsson T."/>
            <person name="Lv J."/>
            <person name="Arendt D."/>
            <person name="Savage R."/>
            <person name="Osoegawa K."/>
            <person name="de Jong P."/>
            <person name="Grimwood J."/>
            <person name="Chapman J.A."/>
            <person name="Shapiro H."/>
            <person name="Aerts A."/>
            <person name="Otillar R.P."/>
            <person name="Terry A.Y."/>
            <person name="Boore J.L."/>
            <person name="Grigoriev I.V."/>
            <person name="Lindberg D.R."/>
            <person name="Seaver E.C."/>
            <person name="Weisblat D.A."/>
            <person name="Putnam N.H."/>
            <person name="Rokhsar D.S."/>
        </authorList>
    </citation>
    <scope>NUCLEOTIDE SEQUENCE [LARGE SCALE GENOMIC DNA]</scope>
</reference>
<keyword evidence="2" id="KW-1185">Reference proteome</keyword>
<dbReference type="CTD" id="20250809"/>
<evidence type="ECO:0000313" key="2">
    <source>
        <dbReference type="Proteomes" id="UP000030746"/>
    </source>
</evidence>
<gene>
    <name evidence="1" type="ORF">LOTGIDRAFT_238617</name>
</gene>
<name>V4AYP5_LOTGI</name>
<dbReference type="Proteomes" id="UP000030746">
    <property type="component" value="Unassembled WGS sequence"/>
</dbReference>
<dbReference type="EMBL" id="KB200786">
    <property type="protein sequence ID" value="ESP00281.1"/>
    <property type="molecule type" value="Genomic_DNA"/>
</dbReference>
<dbReference type="GeneID" id="20250809"/>
<protein>
    <submittedName>
        <fullName evidence="1">Uncharacterized protein</fullName>
    </submittedName>
</protein>
<dbReference type="RefSeq" id="XP_009049025.1">
    <property type="nucleotide sequence ID" value="XM_009050777.1"/>
</dbReference>
<dbReference type="AlphaFoldDB" id="V4AYP5"/>